<sequence length="704" mass="79062">MNIGKLFIDAKRPQCHQKNGTVLTDLEADDDQEEEDEDEDEDQDKENEPEEDEGLDGGDMFEDISLLARRHLENEMSQNDSTIASIARKYVPSRNVPFTQDGSPRAAEIARFERLNADLDSDLRERLRSHTLISVPPLEDDWMTWEVPVPTGKEETTVYNVLLIADHGGVYRQSTPPRSAYTAPGVTGRVYVEAKTKNDVITLFKPIHGIRWWEIKVEVLPRDGLRVTVIPRLWYHRPPDFKQPRKHSTAKPFDRGKALEVSGPSSVMTTGVGLTSKHYYFDIRYDFFPPHDSYTSYDSSGFQDLVIGSSEYLPIDVYPQLSEILPFMTCVSIPHAVKLLNIRLADNRRLKNGDRVLVVSTPQNINTTHERHVGRTGIIDGISDSFAYVYLPDIDSGLSEAVQIPLSSIRRHYKIGDYVKAHPGSPRERAGWVTGVNDAEDQLTIYDPEGRSGIVRTLSMRLKATVELQASHSSSRSQLEELSVGDLAFELDLHKWYRLLVKNTGDLNSSLDVQLEAVHTIPSTCSMLAESPEKNRSQTPEPQSNSPVEEGPWSPNYPSPSARGIPAGVVPEMCWLMKLPHLNTFRTLKLSIQSFGGYENGKWDGKIGFYKGLSGSQVKFFSQECGLLLVPFFYVNPVHPTKAPQNAHCLAEGPDLGKRFKVQTVGEEECEVVPFHGVEEFILPAYVPSIEMVYQVLCLLIDPG</sequence>
<feature type="region of interest" description="Disordered" evidence="1">
    <location>
        <begin position="1"/>
        <end position="59"/>
    </location>
</feature>
<gene>
    <name evidence="2" type="ORF">NP233_g7856</name>
</gene>
<dbReference type="AlphaFoldDB" id="A0AAD5YUC7"/>
<feature type="region of interest" description="Disordered" evidence="1">
    <location>
        <begin position="528"/>
        <end position="560"/>
    </location>
</feature>
<dbReference type="GO" id="GO:0006354">
    <property type="term" value="P:DNA-templated transcription elongation"/>
    <property type="evidence" value="ECO:0007669"/>
    <property type="project" value="InterPro"/>
</dbReference>
<dbReference type="EMBL" id="JANIEX010000600">
    <property type="protein sequence ID" value="KAJ3565107.1"/>
    <property type="molecule type" value="Genomic_DNA"/>
</dbReference>
<evidence type="ECO:0000256" key="1">
    <source>
        <dbReference type="SAM" id="MobiDB-lite"/>
    </source>
</evidence>
<organism evidence="2 3">
    <name type="scientific">Leucocoprinus birnbaumii</name>
    <dbReference type="NCBI Taxonomy" id="56174"/>
    <lineage>
        <taxon>Eukaryota</taxon>
        <taxon>Fungi</taxon>
        <taxon>Dikarya</taxon>
        <taxon>Basidiomycota</taxon>
        <taxon>Agaricomycotina</taxon>
        <taxon>Agaricomycetes</taxon>
        <taxon>Agaricomycetidae</taxon>
        <taxon>Agaricales</taxon>
        <taxon>Agaricineae</taxon>
        <taxon>Agaricaceae</taxon>
        <taxon>Leucocoprinus</taxon>
    </lineage>
</organism>
<evidence type="ECO:0000313" key="3">
    <source>
        <dbReference type="Proteomes" id="UP001213000"/>
    </source>
</evidence>
<proteinExistence type="predicted"/>
<evidence type="ECO:0000313" key="2">
    <source>
        <dbReference type="EMBL" id="KAJ3565107.1"/>
    </source>
</evidence>
<protein>
    <recommendedName>
        <fullName evidence="4">Chromatin elongation factor SPT5</fullName>
    </recommendedName>
</protein>
<dbReference type="InterPro" id="IPR036735">
    <property type="entry name" value="NGN_dom_sf"/>
</dbReference>
<dbReference type="Proteomes" id="UP001213000">
    <property type="component" value="Unassembled WGS sequence"/>
</dbReference>
<evidence type="ECO:0008006" key="4">
    <source>
        <dbReference type="Google" id="ProtNLM"/>
    </source>
</evidence>
<feature type="compositionally biased region" description="Acidic residues" evidence="1">
    <location>
        <begin position="26"/>
        <end position="59"/>
    </location>
</feature>
<feature type="compositionally biased region" description="Polar residues" evidence="1">
    <location>
        <begin position="537"/>
        <end position="547"/>
    </location>
</feature>
<reference evidence="2" key="1">
    <citation type="submission" date="2022-07" db="EMBL/GenBank/DDBJ databases">
        <title>Genome Sequence of Leucocoprinus birnbaumii.</title>
        <authorList>
            <person name="Buettner E."/>
        </authorList>
    </citation>
    <scope>NUCLEOTIDE SEQUENCE</scope>
    <source>
        <strain evidence="2">VT141</strain>
    </source>
</reference>
<accession>A0AAD5YUC7</accession>
<comment type="caution">
    <text evidence="2">The sequence shown here is derived from an EMBL/GenBank/DDBJ whole genome shotgun (WGS) entry which is preliminary data.</text>
</comment>
<keyword evidence="3" id="KW-1185">Reference proteome</keyword>
<dbReference type="Gene3D" id="3.30.70.940">
    <property type="entry name" value="NusG, N-terminal domain"/>
    <property type="match status" value="1"/>
</dbReference>
<name>A0AAD5YUC7_9AGAR</name>